<evidence type="ECO:0000256" key="2">
    <source>
        <dbReference type="SAM" id="MobiDB-lite"/>
    </source>
</evidence>
<reference evidence="3 4" key="1">
    <citation type="submission" date="2023-03" db="EMBL/GenBank/DDBJ databases">
        <title>Bacillus Genome Sequencing.</title>
        <authorList>
            <person name="Dunlap C."/>
        </authorList>
    </citation>
    <scope>NUCLEOTIDE SEQUENCE [LARGE SCALE GENOMIC DNA]</scope>
    <source>
        <strain evidence="3 4">NRS-52</strain>
    </source>
</reference>
<protein>
    <submittedName>
        <fullName evidence="3">Flagellar protein FlgN</fullName>
    </submittedName>
</protein>
<dbReference type="InterPro" id="IPR036679">
    <property type="entry name" value="FlgN-like_sf"/>
</dbReference>
<dbReference type="EMBL" id="JARTLD010000034">
    <property type="protein sequence ID" value="MED5018449.1"/>
    <property type="molecule type" value="Genomic_DNA"/>
</dbReference>
<keyword evidence="3" id="KW-0282">Flagellum</keyword>
<evidence type="ECO:0000256" key="1">
    <source>
        <dbReference type="ARBA" id="ARBA00022795"/>
    </source>
</evidence>
<dbReference type="Pfam" id="PF05130">
    <property type="entry name" value="FlgN"/>
    <property type="match status" value="1"/>
</dbReference>
<keyword evidence="1" id="KW-1005">Bacterial flagellum biogenesis</keyword>
<keyword evidence="3" id="KW-0966">Cell projection</keyword>
<organism evidence="3 4">
    <name type="scientific">Paenibacillus chibensis</name>
    <dbReference type="NCBI Taxonomy" id="59846"/>
    <lineage>
        <taxon>Bacteria</taxon>
        <taxon>Bacillati</taxon>
        <taxon>Bacillota</taxon>
        <taxon>Bacilli</taxon>
        <taxon>Bacillales</taxon>
        <taxon>Paenibacillaceae</taxon>
        <taxon>Paenibacillus</taxon>
    </lineage>
</organism>
<accession>A0ABU6PU81</accession>
<dbReference type="InterPro" id="IPR007809">
    <property type="entry name" value="FlgN-like"/>
</dbReference>
<gene>
    <name evidence="3" type="ORF">P9847_14160</name>
</gene>
<name>A0ABU6PU81_9BACL</name>
<sequence length="166" mass="19230">MPIQTLIETLSRLNELHKELLQVAEHKKQAVIHNRYEDITAALTKESRLLKSVKEYEDKVYEEGQAFIAEKGIKSKLKLTISEISRLVFEPEEKAKLLEVQRDLTFHLTELKRVNTHIQELIQQSLSYIDFSLNLMVGAMDEEATYSRPEQSTRGIQRSGLFDTRA</sequence>
<keyword evidence="4" id="KW-1185">Reference proteome</keyword>
<dbReference type="Gene3D" id="1.20.58.300">
    <property type="entry name" value="FlgN-like"/>
    <property type="match status" value="1"/>
</dbReference>
<evidence type="ECO:0000313" key="3">
    <source>
        <dbReference type="EMBL" id="MED5018449.1"/>
    </source>
</evidence>
<comment type="caution">
    <text evidence="3">The sequence shown here is derived from an EMBL/GenBank/DDBJ whole genome shotgun (WGS) entry which is preliminary data.</text>
</comment>
<dbReference type="Proteomes" id="UP001343257">
    <property type="component" value="Unassembled WGS sequence"/>
</dbReference>
<evidence type="ECO:0000313" key="4">
    <source>
        <dbReference type="Proteomes" id="UP001343257"/>
    </source>
</evidence>
<keyword evidence="3" id="KW-0969">Cilium</keyword>
<dbReference type="SUPFAM" id="SSF140566">
    <property type="entry name" value="FlgN-like"/>
    <property type="match status" value="1"/>
</dbReference>
<feature type="region of interest" description="Disordered" evidence="2">
    <location>
        <begin position="144"/>
        <end position="166"/>
    </location>
</feature>
<proteinExistence type="predicted"/>
<dbReference type="RefSeq" id="WP_328278733.1">
    <property type="nucleotide sequence ID" value="NZ_JARTLD010000034.1"/>
</dbReference>